<accession>A0A5M3MXW7</accession>
<keyword evidence="9" id="KW-1185">Reference proteome</keyword>
<dbReference type="PANTHER" id="PTHR47966">
    <property type="entry name" value="BETA-SITE APP-CLEAVING ENZYME, ISOFORM A-RELATED"/>
    <property type="match status" value="1"/>
</dbReference>
<dbReference type="OMA" id="ASSYLQW"/>
<evidence type="ECO:0000256" key="5">
    <source>
        <dbReference type="RuleBase" id="RU000454"/>
    </source>
</evidence>
<feature type="disulfide bond" evidence="4">
    <location>
        <begin position="351"/>
        <end position="386"/>
    </location>
</feature>
<keyword evidence="6" id="KW-0732">Signal</keyword>
<dbReference type="OrthoDB" id="771136at2759"/>
<dbReference type="Proteomes" id="UP000053558">
    <property type="component" value="Unassembled WGS sequence"/>
</dbReference>
<dbReference type="InterPro" id="IPR001969">
    <property type="entry name" value="Aspartic_peptidase_AS"/>
</dbReference>
<dbReference type="KEGG" id="cput:CONPUDRAFT_50680"/>
<dbReference type="InterPro" id="IPR021109">
    <property type="entry name" value="Peptidase_aspartic_dom_sf"/>
</dbReference>
<keyword evidence="5" id="KW-0378">Hydrolase</keyword>
<evidence type="ECO:0000256" key="6">
    <source>
        <dbReference type="SAM" id="SignalP"/>
    </source>
</evidence>
<dbReference type="PRINTS" id="PR00792">
    <property type="entry name" value="PEPSIN"/>
</dbReference>
<feature type="active site" evidence="3">
    <location>
        <position position="102"/>
    </location>
</feature>
<evidence type="ECO:0000313" key="9">
    <source>
        <dbReference type="Proteomes" id="UP000053558"/>
    </source>
</evidence>
<sequence>MWSPNCLLFLGILSLSLATLGQAALRRDEVPLARRNTGPPLFLRQLPTIADSVAQGQEANVTPAGNPTPNSYGLTPLTLSDDGSSYYVVLQTGQITFRVALDTGSSDLWLVSSACTDSQCSSLPRYPLGYESSTFSPYNDNNTQYSTHFADGTGASGFVAYESVQVANVTVPKQAFGLVSQSNLTLDDQMSGVMGMGFPRLSQISNAVADGTGVPWFSSLAEQGIVDYPVFGLSLTRNATGTLAVGAIDSSVVTNTSDIVWNEVVPFSPYQNQFNTSGYVYWAIHMTEVAVNGSGITPVPTYPGPTENSSIALLDVGNSGIYGPWQDVEQIMSKFPSSRLVDESGQWAVPCDSSAIMSFSFGSEDQFILQPSDYLIGPVSTNPTMCLTWPMASSPDSTGIDWKLGTPFLRTVYSIFSLGIDTKEPPMIGLYPRTNASTTTVEPYPALQSFFSSASATIAATLPNSLLATPTPTAPPYLFNTSVPAVLGQIPSAGLATRTYSPVVGTELVNATALRMVPEEYTLVVTNSAGDVVTSTYAVSQPTGPLGRPPGWSGAAGRARAVDVGVVVSCAVSVLAVVVAGAAVL</sequence>
<feature type="signal peptide" evidence="6">
    <location>
        <begin position="1"/>
        <end position="23"/>
    </location>
</feature>
<dbReference type="EMBL" id="JH711575">
    <property type="protein sequence ID" value="EIW83876.1"/>
    <property type="molecule type" value="Genomic_DNA"/>
</dbReference>
<proteinExistence type="inferred from homology"/>
<dbReference type="CDD" id="cd05471">
    <property type="entry name" value="pepsin_like"/>
    <property type="match status" value="1"/>
</dbReference>
<evidence type="ECO:0000256" key="1">
    <source>
        <dbReference type="ARBA" id="ARBA00007447"/>
    </source>
</evidence>
<gene>
    <name evidence="8" type="ORF">CONPUDRAFT_50680</name>
</gene>
<dbReference type="PANTHER" id="PTHR47966:SF74">
    <property type="entry name" value="AGR407CP"/>
    <property type="match status" value="1"/>
</dbReference>
<dbReference type="Pfam" id="PF00026">
    <property type="entry name" value="Asp"/>
    <property type="match status" value="1"/>
</dbReference>
<dbReference type="PROSITE" id="PS00141">
    <property type="entry name" value="ASP_PROTEASE"/>
    <property type="match status" value="1"/>
</dbReference>
<keyword evidence="5 8" id="KW-0645">Protease</keyword>
<dbReference type="GO" id="GO:0006508">
    <property type="term" value="P:proteolysis"/>
    <property type="evidence" value="ECO:0007669"/>
    <property type="project" value="UniProtKB-KW"/>
</dbReference>
<keyword evidence="4" id="KW-1015">Disulfide bond</keyword>
<dbReference type="InterPro" id="IPR034164">
    <property type="entry name" value="Pepsin-like_dom"/>
</dbReference>
<evidence type="ECO:0000256" key="3">
    <source>
        <dbReference type="PIRSR" id="PIRSR601461-1"/>
    </source>
</evidence>
<dbReference type="GO" id="GO:0004190">
    <property type="term" value="F:aspartic-type endopeptidase activity"/>
    <property type="evidence" value="ECO:0007669"/>
    <property type="project" value="UniProtKB-KW"/>
</dbReference>
<keyword evidence="2 5" id="KW-0064">Aspartyl protease</keyword>
<feature type="active site" evidence="3">
    <location>
        <position position="315"/>
    </location>
</feature>
<evidence type="ECO:0000313" key="8">
    <source>
        <dbReference type="EMBL" id="EIW83876.1"/>
    </source>
</evidence>
<comment type="caution">
    <text evidence="8">The sequence shown here is derived from an EMBL/GenBank/DDBJ whole genome shotgun (WGS) entry which is preliminary data.</text>
</comment>
<feature type="chain" id="PRO_5024299584" evidence="6">
    <location>
        <begin position="24"/>
        <end position="585"/>
    </location>
</feature>
<evidence type="ECO:0000259" key="7">
    <source>
        <dbReference type="PROSITE" id="PS51767"/>
    </source>
</evidence>
<dbReference type="SUPFAM" id="SSF50630">
    <property type="entry name" value="Acid proteases"/>
    <property type="match status" value="1"/>
</dbReference>
<organism evidence="8 9">
    <name type="scientific">Coniophora puteana (strain RWD-64-598)</name>
    <name type="common">Brown rot fungus</name>
    <dbReference type="NCBI Taxonomy" id="741705"/>
    <lineage>
        <taxon>Eukaryota</taxon>
        <taxon>Fungi</taxon>
        <taxon>Dikarya</taxon>
        <taxon>Basidiomycota</taxon>
        <taxon>Agaricomycotina</taxon>
        <taxon>Agaricomycetes</taxon>
        <taxon>Agaricomycetidae</taxon>
        <taxon>Boletales</taxon>
        <taxon>Coniophorineae</taxon>
        <taxon>Coniophoraceae</taxon>
        <taxon>Coniophora</taxon>
    </lineage>
</organism>
<dbReference type="GeneID" id="19207408"/>
<dbReference type="PROSITE" id="PS51767">
    <property type="entry name" value="PEPTIDASE_A1"/>
    <property type="match status" value="1"/>
</dbReference>
<dbReference type="InterPro" id="IPR001461">
    <property type="entry name" value="Aspartic_peptidase_A1"/>
</dbReference>
<dbReference type="RefSeq" id="XP_007765313.1">
    <property type="nucleotide sequence ID" value="XM_007767123.1"/>
</dbReference>
<dbReference type="AlphaFoldDB" id="A0A5M3MXW7"/>
<feature type="domain" description="Peptidase A1" evidence="7">
    <location>
        <begin position="86"/>
        <end position="431"/>
    </location>
</feature>
<feature type="disulfide bond" evidence="4">
    <location>
        <begin position="115"/>
        <end position="120"/>
    </location>
</feature>
<evidence type="ECO:0000256" key="2">
    <source>
        <dbReference type="ARBA" id="ARBA00022750"/>
    </source>
</evidence>
<evidence type="ECO:0000256" key="4">
    <source>
        <dbReference type="PIRSR" id="PIRSR601461-2"/>
    </source>
</evidence>
<protein>
    <submittedName>
        <fullName evidence="8">Acid protease</fullName>
    </submittedName>
</protein>
<comment type="similarity">
    <text evidence="1 5">Belongs to the peptidase A1 family.</text>
</comment>
<dbReference type="Gene3D" id="2.40.70.10">
    <property type="entry name" value="Acid Proteases"/>
    <property type="match status" value="2"/>
</dbReference>
<dbReference type="InterPro" id="IPR033121">
    <property type="entry name" value="PEPTIDASE_A1"/>
</dbReference>
<reference evidence="9" key="1">
    <citation type="journal article" date="2012" name="Science">
        <title>The Paleozoic origin of enzymatic lignin decomposition reconstructed from 31 fungal genomes.</title>
        <authorList>
            <person name="Floudas D."/>
            <person name="Binder M."/>
            <person name="Riley R."/>
            <person name="Barry K."/>
            <person name="Blanchette R.A."/>
            <person name="Henrissat B."/>
            <person name="Martinez A.T."/>
            <person name="Otillar R."/>
            <person name="Spatafora J.W."/>
            <person name="Yadav J.S."/>
            <person name="Aerts A."/>
            <person name="Benoit I."/>
            <person name="Boyd A."/>
            <person name="Carlson A."/>
            <person name="Copeland A."/>
            <person name="Coutinho P.M."/>
            <person name="de Vries R.P."/>
            <person name="Ferreira P."/>
            <person name="Findley K."/>
            <person name="Foster B."/>
            <person name="Gaskell J."/>
            <person name="Glotzer D."/>
            <person name="Gorecki P."/>
            <person name="Heitman J."/>
            <person name="Hesse C."/>
            <person name="Hori C."/>
            <person name="Igarashi K."/>
            <person name="Jurgens J.A."/>
            <person name="Kallen N."/>
            <person name="Kersten P."/>
            <person name="Kohler A."/>
            <person name="Kuees U."/>
            <person name="Kumar T.K.A."/>
            <person name="Kuo A."/>
            <person name="LaButti K."/>
            <person name="Larrondo L.F."/>
            <person name="Lindquist E."/>
            <person name="Ling A."/>
            <person name="Lombard V."/>
            <person name="Lucas S."/>
            <person name="Lundell T."/>
            <person name="Martin R."/>
            <person name="McLaughlin D.J."/>
            <person name="Morgenstern I."/>
            <person name="Morin E."/>
            <person name="Murat C."/>
            <person name="Nagy L.G."/>
            <person name="Nolan M."/>
            <person name="Ohm R.A."/>
            <person name="Patyshakuliyeva A."/>
            <person name="Rokas A."/>
            <person name="Ruiz-Duenas F.J."/>
            <person name="Sabat G."/>
            <person name="Salamov A."/>
            <person name="Samejima M."/>
            <person name="Schmutz J."/>
            <person name="Slot J.C."/>
            <person name="St John F."/>
            <person name="Stenlid J."/>
            <person name="Sun H."/>
            <person name="Sun S."/>
            <person name="Syed K."/>
            <person name="Tsang A."/>
            <person name="Wiebenga A."/>
            <person name="Young D."/>
            <person name="Pisabarro A."/>
            <person name="Eastwood D.C."/>
            <person name="Martin F."/>
            <person name="Cullen D."/>
            <person name="Grigoriev I.V."/>
            <person name="Hibbett D.S."/>
        </authorList>
    </citation>
    <scope>NUCLEOTIDE SEQUENCE [LARGE SCALE GENOMIC DNA]</scope>
    <source>
        <strain evidence="9">RWD-64-598 SS2</strain>
    </source>
</reference>
<name>A0A5M3MXW7_CONPW</name>